<dbReference type="InterPro" id="IPR006379">
    <property type="entry name" value="HAD-SF_hydro_IIB"/>
</dbReference>
<dbReference type="AlphaFoldDB" id="A0A1G5RRQ6"/>
<dbReference type="CDD" id="cd07516">
    <property type="entry name" value="HAD_Pase"/>
    <property type="match status" value="1"/>
</dbReference>
<reference evidence="1 2" key="1">
    <citation type="submission" date="2016-10" db="EMBL/GenBank/DDBJ databases">
        <authorList>
            <person name="de Groot N.N."/>
        </authorList>
    </citation>
    <scope>NUCLEOTIDE SEQUENCE [LARGE SCALE GENOMIC DNA]</scope>
    <source>
        <strain evidence="1 2">DSM 10317</strain>
    </source>
</reference>
<name>A0A1G5RRQ6_PSEXY</name>
<dbReference type="SFLD" id="SFLDG01144">
    <property type="entry name" value="C2.B.4:_PGP_Like"/>
    <property type="match status" value="1"/>
</dbReference>
<dbReference type="EMBL" id="FMWK01000002">
    <property type="protein sequence ID" value="SCZ76773.1"/>
    <property type="molecule type" value="Genomic_DNA"/>
</dbReference>
<protein>
    <recommendedName>
        <fullName evidence="3">HAD family phosphatase</fullName>
    </recommendedName>
</protein>
<proteinExistence type="predicted"/>
<dbReference type="SFLD" id="SFLDS00003">
    <property type="entry name" value="Haloacid_Dehalogenase"/>
    <property type="match status" value="1"/>
</dbReference>
<dbReference type="NCBIfam" id="TIGR00099">
    <property type="entry name" value="Cof-subfamily"/>
    <property type="match status" value="1"/>
</dbReference>
<dbReference type="GO" id="GO:0016791">
    <property type="term" value="F:phosphatase activity"/>
    <property type="evidence" value="ECO:0007669"/>
    <property type="project" value="TreeGrafter"/>
</dbReference>
<dbReference type="SFLD" id="SFLDG01140">
    <property type="entry name" value="C2.B:_Phosphomannomutase_and_P"/>
    <property type="match status" value="1"/>
</dbReference>
<organism evidence="1 2">
    <name type="scientific">Pseudobutyrivibrio xylanivorans</name>
    <dbReference type="NCBI Taxonomy" id="185007"/>
    <lineage>
        <taxon>Bacteria</taxon>
        <taxon>Bacillati</taxon>
        <taxon>Bacillota</taxon>
        <taxon>Clostridia</taxon>
        <taxon>Lachnospirales</taxon>
        <taxon>Lachnospiraceae</taxon>
        <taxon>Pseudobutyrivibrio</taxon>
    </lineage>
</organism>
<dbReference type="PROSITE" id="PS01228">
    <property type="entry name" value="COF_1"/>
    <property type="match status" value="1"/>
</dbReference>
<dbReference type="Proteomes" id="UP000199428">
    <property type="component" value="Unassembled WGS sequence"/>
</dbReference>
<dbReference type="RefSeq" id="WP_090160877.1">
    <property type="nucleotide sequence ID" value="NZ_FMWK01000002.1"/>
</dbReference>
<sequence length="266" mass="29785">MNYKIVFSDIDGTLLNSNHRMSENTENAIKNLKRQGIPFVIVTARGPSGVYPIFRRYNFVAPIICYSGALILGEDGEIIFSKGISKSTVSSLIRVITEEGWDCTWNVYTMDDWIVNDKSDERVINEENIVEVQSTKGTVDDIPNGMEIGKFLCMCNPDEIDEIEAVLKKKYPSLSIVKSSDILLEVMEKGVNKGIAVEMFCEKLNINKIDAVAFGDHYNDIEMLKTVGTPFLMENAPEDMKADFNITSSNDEEGVFKALKKIGLLD</sequence>
<dbReference type="GO" id="GO:0000287">
    <property type="term" value="F:magnesium ion binding"/>
    <property type="evidence" value="ECO:0007669"/>
    <property type="project" value="TreeGrafter"/>
</dbReference>
<dbReference type="SUPFAM" id="SSF56784">
    <property type="entry name" value="HAD-like"/>
    <property type="match status" value="1"/>
</dbReference>
<accession>A0A1G5RRQ6</accession>
<evidence type="ECO:0008006" key="3">
    <source>
        <dbReference type="Google" id="ProtNLM"/>
    </source>
</evidence>
<dbReference type="InterPro" id="IPR036412">
    <property type="entry name" value="HAD-like_sf"/>
</dbReference>
<dbReference type="Gene3D" id="3.40.50.1000">
    <property type="entry name" value="HAD superfamily/HAD-like"/>
    <property type="match status" value="1"/>
</dbReference>
<dbReference type="PANTHER" id="PTHR10000:SF8">
    <property type="entry name" value="HAD SUPERFAMILY HYDROLASE-LIKE, TYPE 3"/>
    <property type="match status" value="1"/>
</dbReference>
<dbReference type="NCBIfam" id="TIGR01484">
    <property type="entry name" value="HAD-SF-IIB"/>
    <property type="match status" value="1"/>
</dbReference>
<gene>
    <name evidence="1" type="ORF">SAMN02910350_00439</name>
</gene>
<evidence type="ECO:0000313" key="2">
    <source>
        <dbReference type="Proteomes" id="UP000199428"/>
    </source>
</evidence>
<dbReference type="InterPro" id="IPR023214">
    <property type="entry name" value="HAD_sf"/>
</dbReference>
<evidence type="ECO:0000313" key="1">
    <source>
        <dbReference type="EMBL" id="SCZ76773.1"/>
    </source>
</evidence>
<dbReference type="InterPro" id="IPR000150">
    <property type="entry name" value="Cof"/>
</dbReference>
<dbReference type="Gene3D" id="3.30.1240.10">
    <property type="match status" value="1"/>
</dbReference>
<dbReference type="GO" id="GO:0005829">
    <property type="term" value="C:cytosol"/>
    <property type="evidence" value="ECO:0007669"/>
    <property type="project" value="TreeGrafter"/>
</dbReference>
<dbReference type="Pfam" id="PF08282">
    <property type="entry name" value="Hydrolase_3"/>
    <property type="match status" value="1"/>
</dbReference>
<dbReference type="PANTHER" id="PTHR10000">
    <property type="entry name" value="PHOSPHOSERINE PHOSPHATASE"/>
    <property type="match status" value="1"/>
</dbReference>